<dbReference type="Proteomes" id="UP000652219">
    <property type="component" value="Unassembled WGS sequence"/>
</dbReference>
<sequence>MKAVRLTNRRLCEAATPYVFSNVELNMSKASLGRLENISRHPVIGPLVRQIHLRLPFHHSTLATNIYKFTSHAWNIPYGELNNIEYGDSKAKTLDNIKTFRQDLENWREISRRDATKERSQALFRGDRLLQRAFVKYGEGFLEERELRQGNSFVEMAAKLVKGLPNLEQLVIVGRPWDYENLPVCSLREAEERGGGPPWALQREKKPCDLTDHDVFRLISAPMQWGDAQNLERIFLGDNTRTMLNILTMLGREGVKLRGLFINISPPWRYSNLCCSSQAERALCELTDGLEYFRLQVKNVPDMSGCEYQVWLQRELSDLGDLRTFTDSILQSRGLREIRLNLAALSAETKNATWHVNMLMTPREWPELRELSLFNITIYSSKLGLLLGQRKEKLSLTLIDRTVSYGTWREALDVMHRMAAMGGLRLHELNGGWGAEFGALSRYERGGGIRGTLFGRLQFGTHWPDLYTRGRALCYIMQIKEYGPYRVNPFDTDQLSQRLGEPFVFEPRL</sequence>
<reference evidence="1 2" key="1">
    <citation type="journal article" date="2020" name="Phytopathology">
        <title>Genome Sequence Resources of Colletotrichum truncatum, C. plurivorum, C. musicola, and C. sojae: Four Species Pathogenic to Soybean (Glycine max).</title>
        <authorList>
            <person name="Rogerio F."/>
            <person name="Boufleur T.R."/>
            <person name="Ciampi-Guillardi M."/>
            <person name="Sukno S.A."/>
            <person name="Thon M.R."/>
            <person name="Massola Junior N.S."/>
            <person name="Baroncelli R."/>
        </authorList>
    </citation>
    <scope>NUCLEOTIDE SEQUENCE [LARGE SCALE GENOMIC DNA]</scope>
    <source>
        <strain evidence="1 2">LFN0009</strain>
    </source>
</reference>
<dbReference type="EMBL" id="WIGN01000161">
    <property type="protein sequence ID" value="KAF6806348.1"/>
    <property type="molecule type" value="Genomic_DNA"/>
</dbReference>
<dbReference type="AlphaFoldDB" id="A0A8H6J586"/>
<keyword evidence="2" id="KW-1185">Reference proteome</keyword>
<gene>
    <name evidence="1" type="ORF">CSOJ01_08924</name>
</gene>
<name>A0A8H6J586_9PEZI</name>
<evidence type="ECO:0000313" key="2">
    <source>
        <dbReference type="Proteomes" id="UP000652219"/>
    </source>
</evidence>
<proteinExistence type="predicted"/>
<organism evidence="1 2">
    <name type="scientific">Colletotrichum sojae</name>
    <dbReference type="NCBI Taxonomy" id="2175907"/>
    <lineage>
        <taxon>Eukaryota</taxon>
        <taxon>Fungi</taxon>
        <taxon>Dikarya</taxon>
        <taxon>Ascomycota</taxon>
        <taxon>Pezizomycotina</taxon>
        <taxon>Sordariomycetes</taxon>
        <taxon>Hypocreomycetidae</taxon>
        <taxon>Glomerellales</taxon>
        <taxon>Glomerellaceae</taxon>
        <taxon>Colletotrichum</taxon>
        <taxon>Colletotrichum orchidearum species complex</taxon>
    </lineage>
</organism>
<accession>A0A8H6J586</accession>
<protein>
    <submittedName>
        <fullName evidence="1">Uncharacterized protein</fullName>
    </submittedName>
</protein>
<evidence type="ECO:0000313" key="1">
    <source>
        <dbReference type="EMBL" id="KAF6806348.1"/>
    </source>
</evidence>
<comment type="caution">
    <text evidence="1">The sequence shown here is derived from an EMBL/GenBank/DDBJ whole genome shotgun (WGS) entry which is preliminary data.</text>
</comment>